<dbReference type="EMBL" id="MU005621">
    <property type="protein sequence ID" value="KAF2677598.1"/>
    <property type="molecule type" value="Genomic_DNA"/>
</dbReference>
<organism evidence="2 3">
    <name type="scientific">Lentithecium fluviatile CBS 122367</name>
    <dbReference type="NCBI Taxonomy" id="1168545"/>
    <lineage>
        <taxon>Eukaryota</taxon>
        <taxon>Fungi</taxon>
        <taxon>Dikarya</taxon>
        <taxon>Ascomycota</taxon>
        <taxon>Pezizomycotina</taxon>
        <taxon>Dothideomycetes</taxon>
        <taxon>Pleosporomycetidae</taxon>
        <taxon>Pleosporales</taxon>
        <taxon>Massarineae</taxon>
        <taxon>Lentitheciaceae</taxon>
        <taxon>Lentithecium</taxon>
    </lineage>
</organism>
<dbReference type="OrthoDB" id="3539798at2759"/>
<name>A0A6G1IHN2_9PLEO</name>
<dbReference type="GO" id="GO:0005576">
    <property type="term" value="C:extracellular region"/>
    <property type="evidence" value="ECO:0007669"/>
    <property type="project" value="UniProtKB-SubCell"/>
</dbReference>
<dbReference type="AlphaFoldDB" id="A0A6G1IHN2"/>
<feature type="compositionally biased region" description="Basic and acidic residues" evidence="1">
    <location>
        <begin position="26"/>
        <end position="37"/>
    </location>
</feature>
<proteinExistence type="predicted"/>
<reference evidence="2" key="1">
    <citation type="journal article" date="2020" name="Stud. Mycol.">
        <title>101 Dothideomycetes genomes: a test case for predicting lifestyles and emergence of pathogens.</title>
        <authorList>
            <person name="Haridas S."/>
            <person name="Albert R."/>
            <person name="Binder M."/>
            <person name="Bloem J."/>
            <person name="Labutti K."/>
            <person name="Salamov A."/>
            <person name="Andreopoulos B."/>
            <person name="Baker S."/>
            <person name="Barry K."/>
            <person name="Bills G."/>
            <person name="Bluhm B."/>
            <person name="Cannon C."/>
            <person name="Castanera R."/>
            <person name="Culley D."/>
            <person name="Daum C."/>
            <person name="Ezra D."/>
            <person name="Gonzalez J."/>
            <person name="Henrissat B."/>
            <person name="Kuo A."/>
            <person name="Liang C."/>
            <person name="Lipzen A."/>
            <person name="Lutzoni F."/>
            <person name="Magnuson J."/>
            <person name="Mondo S."/>
            <person name="Nolan M."/>
            <person name="Ohm R."/>
            <person name="Pangilinan J."/>
            <person name="Park H.-J."/>
            <person name="Ramirez L."/>
            <person name="Alfaro M."/>
            <person name="Sun H."/>
            <person name="Tritt A."/>
            <person name="Yoshinaga Y."/>
            <person name="Zwiers L.-H."/>
            <person name="Turgeon B."/>
            <person name="Goodwin S."/>
            <person name="Spatafora J."/>
            <person name="Crous P."/>
            <person name="Grigoriev I."/>
        </authorList>
    </citation>
    <scope>NUCLEOTIDE SEQUENCE</scope>
    <source>
        <strain evidence="2">CBS 122367</strain>
    </source>
</reference>
<accession>A0A6G1IHN2</accession>
<protein>
    <submittedName>
        <fullName evidence="2">Uncharacterized protein</fullName>
    </submittedName>
</protein>
<dbReference type="Proteomes" id="UP000799291">
    <property type="component" value="Unassembled WGS sequence"/>
</dbReference>
<evidence type="ECO:0000313" key="2">
    <source>
        <dbReference type="EMBL" id="KAF2677598.1"/>
    </source>
</evidence>
<gene>
    <name evidence="2" type="ORF">K458DRAFT_159564</name>
</gene>
<evidence type="ECO:0000256" key="1">
    <source>
        <dbReference type="SAM" id="MobiDB-lite"/>
    </source>
</evidence>
<keyword evidence="3" id="KW-1185">Reference proteome</keyword>
<sequence>MKILPLLLLPLALAVPAPHHRGGRPGRPEHHPDHHDHPDIKFTLHDIAYQSHMIYSTPSHLAVHYATLDFNLTDTRGYKASCSAYDSSGIFNFFNYPQTFNCTKTSEHVGGDATFSYLGYNQNLQVNETFSVRGRNYLAVSDVIDLKAKGFQCESTNWQNPNWTWPNPSGNYQTYDTVCKPITLDTTPKVQKL</sequence>
<evidence type="ECO:0000313" key="3">
    <source>
        <dbReference type="Proteomes" id="UP000799291"/>
    </source>
</evidence>
<feature type="region of interest" description="Disordered" evidence="1">
    <location>
        <begin position="18"/>
        <end position="37"/>
    </location>
</feature>